<dbReference type="HAMAP" id="MF_00651">
    <property type="entry name" value="Nuclease_YqgF"/>
    <property type="match status" value="1"/>
</dbReference>
<comment type="caution">
    <text evidence="7">The sequence shown here is derived from an EMBL/GenBank/DDBJ whole genome shotgun (WGS) entry which is preliminary data.</text>
</comment>
<feature type="domain" description="YqgF/RNase H-like" evidence="6">
    <location>
        <begin position="5"/>
        <end position="103"/>
    </location>
</feature>
<dbReference type="PANTHER" id="PTHR33317">
    <property type="entry name" value="POLYNUCLEOTIDYL TRANSFERASE, RIBONUCLEASE H-LIKE SUPERFAMILY PROTEIN"/>
    <property type="match status" value="1"/>
</dbReference>
<keyword evidence="2 5" id="KW-0690">Ribosome biogenesis</keyword>
<organism evidence="7 8">
    <name type="scientific">Rubrobacter taiwanensis</name>
    <dbReference type="NCBI Taxonomy" id="185139"/>
    <lineage>
        <taxon>Bacteria</taxon>
        <taxon>Bacillati</taxon>
        <taxon>Actinomycetota</taxon>
        <taxon>Rubrobacteria</taxon>
        <taxon>Rubrobacterales</taxon>
        <taxon>Rubrobacteraceae</taxon>
        <taxon>Rubrobacter</taxon>
    </lineage>
</organism>
<evidence type="ECO:0000256" key="2">
    <source>
        <dbReference type="ARBA" id="ARBA00022517"/>
    </source>
</evidence>
<keyword evidence="8" id="KW-1185">Reference proteome</keyword>
<dbReference type="NCBIfam" id="TIGR00250">
    <property type="entry name" value="RNAse_H_YqgF"/>
    <property type="match status" value="1"/>
</dbReference>
<dbReference type="GO" id="GO:0005737">
    <property type="term" value="C:cytoplasm"/>
    <property type="evidence" value="ECO:0007669"/>
    <property type="project" value="UniProtKB-SubCell"/>
</dbReference>
<dbReference type="Gene3D" id="3.30.420.140">
    <property type="entry name" value="YqgF/RNase H-like domain"/>
    <property type="match status" value="1"/>
</dbReference>
<dbReference type="InterPro" id="IPR012337">
    <property type="entry name" value="RNaseH-like_sf"/>
</dbReference>
<keyword evidence="4 5" id="KW-0378">Hydrolase</keyword>
<dbReference type="EC" id="3.1.-.-" evidence="5"/>
<dbReference type="GO" id="GO:0016788">
    <property type="term" value="F:hydrolase activity, acting on ester bonds"/>
    <property type="evidence" value="ECO:0007669"/>
    <property type="project" value="UniProtKB-UniRule"/>
</dbReference>
<dbReference type="Pfam" id="PF03652">
    <property type="entry name" value="RuvX"/>
    <property type="match status" value="1"/>
</dbReference>
<dbReference type="SUPFAM" id="SSF53098">
    <property type="entry name" value="Ribonuclease H-like"/>
    <property type="match status" value="1"/>
</dbReference>
<dbReference type="AlphaFoldDB" id="A0A4R1BHT3"/>
<comment type="similarity">
    <text evidence="5">Belongs to the YqgF HJR family.</text>
</comment>
<dbReference type="GO" id="GO:0000967">
    <property type="term" value="P:rRNA 5'-end processing"/>
    <property type="evidence" value="ECO:0007669"/>
    <property type="project" value="UniProtKB-UniRule"/>
</dbReference>
<evidence type="ECO:0000259" key="6">
    <source>
        <dbReference type="SMART" id="SM00732"/>
    </source>
</evidence>
<keyword evidence="1 5" id="KW-0963">Cytoplasm</keyword>
<reference evidence="7 8" key="1">
    <citation type="submission" date="2019-03" db="EMBL/GenBank/DDBJ databases">
        <title>Whole genome sequence of a novel Rubrobacter taiwanensis strain, isolated from Yellowstone National Park.</title>
        <authorList>
            <person name="Freed S."/>
            <person name="Ramaley R.F."/>
            <person name="Kyndt J.A."/>
        </authorList>
    </citation>
    <scope>NUCLEOTIDE SEQUENCE [LARGE SCALE GENOMIC DNA]</scope>
    <source>
        <strain evidence="7 8">Yellowstone</strain>
    </source>
</reference>
<dbReference type="OrthoDB" id="9790539at2"/>
<dbReference type="RefSeq" id="WP_132690775.1">
    <property type="nucleotide sequence ID" value="NZ_SKBU01000015.1"/>
</dbReference>
<accession>A0A4R1BHT3</accession>
<evidence type="ECO:0000256" key="3">
    <source>
        <dbReference type="ARBA" id="ARBA00022722"/>
    </source>
</evidence>
<evidence type="ECO:0000313" key="8">
    <source>
        <dbReference type="Proteomes" id="UP000295244"/>
    </source>
</evidence>
<gene>
    <name evidence="7" type="primary">ruvX</name>
    <name evidence="7" type="ORF">E0L93_08105</name>
</gene>
<dbReference type="EMBL" id="SKBU01000015">
    <property type="protein sequence ID" value="TCJ16688.1"/>
    <property type="molecule type" value="Genomic_DNA"/>
</dbReference>
<dbReference type="GO" id="GO:0004518">
    <property type="term" value="F:nuclease activity"/>
    <property type="evidence" value="ECO:0007669"/>
    <property type="project" value="UniProtKB-KW"/>
</dbReference>
<evidence type="ECO:0000256" key="1">
    <source>
        <dbReference type="ARBA" id="ARBA00022490"/>
    </source>
</evidence>
<comment type="subcellular location">
    <subcellularLocation>
        <location evidence="5">Cytoplasm</location>
    </subcellularLocation>
</comment>
<dbReference type="InterPro" id="IPR005227">
    <property type="entry name" value="YqgF"/>
</dbReference>
<evidence type="ECO:0000256" key="4">
    <source>
        <dbReference type="ARBA" id="ARBA00022801"/>
    </source>
</evidence>
<protein>
    <recommendedName>
        <fullName evidence="5">Putative pre-16S rRNA nuclease</fullName>
        <ecNumber evidence="5">3.1.-.-</ecNumber>
    </recommendedName>
</protein>
<dbReference type="Proteomes" id="UP000295244">
    <property type="component" value="Unassembled WGS sequence"/>
</dbReference>
<name>A0A4R1BHT3_9ACTN</name>
<dbReference type="SMART" id="SM00732">
    <property type="entry name" value="YqgFc"/>
    <property type="match status" value="1"/>
</dbReference>
<dbReference type="PANTHER" id="PTHR33317:SF4">
    <property type="entry name" value="POLYNUCLEOTIDYL TRANSFERASE, RIBONUCLEASE H-LIKE SUPERFAMILY PROTEIN"/>
    <property type="match status" value="1"/>
</dbReference>
<sequence length="136" mass="15227">MPLRERILALDLGEVRTGVAISDPGGVIARPHGIVTRDELVPRLRELVRRERIREIVVGVPRNLRGEAGFQARRTMEVLSELRGALPGVRFVEWDERFTTRLAAGSRKRGPVDDVAAAHMLQEYLTLRRGSVGSPR</sequence>
<keyword evidence="3 5" id="KW-0540">Nuclease</keyword>
<evidence type="ECO:0000313" key="7">
    <source>
        <dbReference type="EMBL" id="TCJ16688.1"/>
    </source>
</evidence>
<dbReference type="InterPro" id="IPR037027">
    <property type="entry name" value="YqgF/RNaseH-like_dom_sf"/>
</dbReference>
<dbReference type="InterPro" id="IPR006641">
    <property type="entry name" value="YqgF/RNaseH-like_dom"/>
</dbReference>
<dbReference type="CDD" id="cd16964">
    <property type="entry name" value="YqgF"/>
    <property type="match status" value="1"/>
</dbReference>
<evidence type="ECO:0000256" key="5">
    <source>
        <dbReference type="HAMAP-Rule" id="MF_00651"/>
    </source>
</evidence>
<proteinExistence type="inferred from homology"/>
<comment type="function">
    <text evidence="5">Could be a nuclease involved in processing of the 5'-end of pre-16S rRNA.</text>
</comment>